<evidence type="ECO:0000256" key="4">
    <source>
        <dbReference type="ARBA" id="ARBA00023136"/>
    </source>
</evidence>
<feature type="domain" description="Major facilitator superfamily (MFS) profile" evidence="6">
    <location>
        <begin position="25"/>
        <end position="404"/>
    </location>
</feature>
<feature type="transmembrane region" description="Helical" evidence="5">
    <location>
        <begin position="92"/>
        <end position="116"/>
    </location>
</feature>
<keyword evidence="2 5" id="KW-0812">Transmembrane</keyword>
<dbReference type="CDD" id="cd17370">
    <property type="entry name" value="MFS_MJ1317_like"/>
    <property type="match status" value="1"/>
</dbReference>
<keyword evidence="8" id="KW-1185">Reference proteome</keyword>
<dbReference type="PANTHER" id="PTHR23518:SF2">
    <property type="entry name" value="MAJOR FACILITATOR SUPERFAMILY TRANSPORTER"/>
    <property type="match status" value="1"/>
</dbReference>
<feature type="transmembrane region" description="Helical" evidence="5">
    <location>
        <begin position="180"/>
        <end position="201"/>
    </location>
</feature>
<organism evidence="7 8">
    <name type="scientific">Jatrophihabitans lederbergiae</name>
    <dbReference type="NCBI Taxonomy" id="3075547"/>
    <lineage>
        <taxon>Bacteria</taxon>
        <taxon>Bacillati</taxon>
        <taxon>Actinomycetota</taxon>
        <taxon>Actinomycetes</taxon>
        <taxon>Jatrophihabitantales</taxon>
        <taxon>Jatrophihabitantaceae</taxon>
        <taxon>Jatrophihabitans</taxon>
    </lineage>
</organism>
<dbReference type="SUPFAM" id="SSF103473">
    <property type="entry name" value="MFS general substrate transporter"/>
    <property type="match status" value="1"/>
</dbReference>
<dbReference type="Gene3D" id="1.20.1250.20">
    <property type="entry name" value="MFS general substrate transporter like domains"/>
    <property type="match status" value="2"/>
</dbReference>
<evidence type="ECO:0000256" key="3">
    <source>
        <dbReference type="ARBA" id="ARBA00022989"/>
    </source>
</evidence>
<gene>
    <name evidence="7" type="ORF">RM423_21100</name>
</gene>
<feature type="transmembrane region" description="Helical" evidence="5">
    <location>
        <begin position="319"/>
        <end position="341"/>
    </location>
</feature>
<feature type="transmembrane region" description="Helical" evidence="5">
    <location>
        <begin position="21"/>
        <end position="39"/>
    </location>
</feature>
<dbReference type="PROSITE" id="PS50850">
    <property type="entry name" value="MFS"/>
    <property type="match status" value="1"/>
</dbReference>
<protein>
    <submittedName>
        <fullName evidence="7">MFS transporter</fullName>
    </submittedName>
</protein>
<accession>A0ABU2JFX3</accession>
<dbReference type="Pfam" id="PF07690">
    <property type="entry name" value="MFS_1"/>
    <property type="match status" value="1"/>
</dbReference>
<feature type="transmembrane region" description="Helical" evidence="5">
    <location>
        <begin position="258"/>
        <end position="281"/>
    </location>
</feature>
<dbReference type="InterPro" id="IPR036259">
    <property type="entry name" value="MFS_trans_sf"/>
</dbReference>
<keyword evidence="3 5" id="KW-1133">Transmembrane helix</keyword>
<keyword evidence="4 5" id="KW-0472">Membrane</keyword>
<sequence>MTEPKQSAAIGGSRGGDRRRWVSRNLLVLCGVSFLQDAASELLYPILPIFLTSVLGAPVVAVGAVEGIAEGIASIAKVGSGRIADKVARRPLIALGYGLAALSKLIIAVATAWPVVLGARSLDRLGKGVRGAPRDALLVQDVASADRGKAFGLHRAVDTAGAVVGPLIGLLLYELLGHRIRPLLVVAVVPAVASVLLVALVRERRVSPPMPTRRRPAEPVVRERLGMPRRFWTVAVPLGVFALVNFPDALLLLRARTLGFSVAAVIGAYVAYNASYALLSYPAGALSDRLSRPLIFALGLGCFAVSYLGLGLIHDSVWVWPLMVIYGVFPALTDGVGKAWISSTTPAGRQGNAQGLFQGLSGVGVLVAGVWAGLAWGGDGRLPLIVSGAAAAALAVLLCLARHRLTGTAR</sequence>
<dbReference type="InterPro" id="IPR020846">
    <property type="entry name" value="MFS_dom"/>
</dbReference>
<name>A0ABU2JFX3_9ACTN</name>
<evidence type="ECO:0000313" key="8">
    <source>
        <dbReference type="Proteomes" id="UP001183176"/>
    </source>
</evidence>
<evidence type="ECO:0000256" key="5">
    <source>
        <dbReference type="SAM" id="Phobius"/>
    </source>
</evidence>
<feature type="transmembrane region" description="Helical" evidence="5">
    <location>
        <begin position="293"/>
        <end position="313"/>
    </location>
</feature>
<evidence type="ECO:0000313" key="7">
    <source>
        <dbReference type="EMBL" id="MDT0263876.1"/>
    </source>
</evidence>
<dbReference type="InterPro" id="IPR011701">
    <property type="entry name" value="MFS"/>
</dbReference>
<feature type="transmembrane region" description="Helical" evidence="5">
    <location>
        <begin position="231"/>
        <end position="252"/>
    </location>
</feature>
<comment type="subcellular location">
    <subcellularLocation>
        <location evidence="1">Cell membrane</location>
        <topology evidence="1">Multi-pass membrane protein</topology>
    </subcellularLocation>
</comment>
<proteinExistence type="predicted"/>
<feature type="transmembrane region" description="Helical" evidence="5">
    <location>
        <begin position="45"/>
        <end position="65"/>
    </location>
</feature>
<feature type="transmembrane region" description="Helical" evidence="5">
    <location>
        <begin position="382"/>
        <end position="401"/>
    </location>
</feature>
<reference evidence="8" key="1">
    <citation type="submission" date="2023-07" db="EMBL/GenBank/DDBJ databases">
        <title>30 novel species of actinomycetes from the DSMZ collection.</title>
        <authorList>
            <person name="Nouioui I."/>
        </authorList>
    </citation>
    <scope>NUCLEOTIDE SEQUENCE [LARGE SCALE GENOMIC DNA]</scope>
    <source>
        <strain evidence="8">DSM 44399</strain>
    </source>
</reference>
<evidence type="ECO:0000259" key="6">
    <source>
        <dbReference type="PROSITE" id="PS50850"/>
    </source>
</evidence>
<dbReference type="RefSeq" id="WP_311425020.1">
    <property type="nucleotide sequence ID" value="NZ_JAVREH010000057.1"/>
</dbReference>
<evidence type="ECO:0000256" key="2">
    <source>
        <dbReference type="ARBA" id="ARBA00022692"/>
    </source>
</evidence>
<comment type="caution">
    <text evidence="7">The sequence shown here is derived from an EMBL/GenBank/DDBJ whole genome shotgun (WGS) entry which is preliminary data.</text>
</comment>
<evidence type="ECO:0000256" key="1">
    <source>
        <dbReference type="ARBA" id="ARBA00004651"/>
    </source>
</evidence>
<dbReference type="EMBL" id="JAVREH010000057">
    <property type="protein sequence ID" value="MDT0263876.1"/>
    <property type="molecule type" value="Genomic_DNA"/>
</dbReference>
<dbReference type="PANTHER" id="PTHR23518">
    <property type="entry name" value="C-METHYLTRANSFERASE"/>
    <property type="match status" value="1"/>
</dbReference>
<dbReference type="Proteomes" id="UP001183176">
    <property type="component" value="Unassembled WGS sequence"/>
</dbReference>
<feature type="transmembrane region" description="Helical" evidence="5">
    <location>
        <begin position="353"/>
        <end position="376"/>
    </location>
</feature>